<keyword evidence="5" id="KW-0472">Membrane</keyword>
<keyword evidence="8" id="KW-1185">Reference proteome</keyword>
<protein>
    <submittedName>
        <fullName evidence="7">Cytochrome c</fullName>
    </submittedName>
</protein>
<comment type="caution">
    <text evidence="7">The sequence shown here is derived from an EMBL/GenBank/DDBJ whole genome shotgun (WGS) entry which is preliminary data.</text>
</comment>
<dbReference type="InterPro" id="IPR036909">
    <property type="entry name" value="Cyt_c-like_dom_sf"/>
</dbReference>
<evidence type="ECO:0000256" key="5">
    <source>
        <dbReference type="SAM" id="Phobius"/>
    </source>
</evidence>
<organism evidence="7 8">
    <name type="scientific">Flavilitoribacter nigricans (strain ATCC 23147 / DSM 23189 / NBRC 102662 / NCIMB 1420 / SS-2)</name>
    <name type="common">Lewinella nigricans</name>
    <dbReference type="NCBI Taxonomy" id="1122177"/>
    <lineage>
        <taxon>Bacteria</taxon>
        <taxon>Pseudomonadati</taxon>
        <taxon>Bacteroidota</taxon>
        <taxon>Saprospiria</taxon>
        <taxon>Saprospirales</taxon>
        <taxon>Lewinellaceae</taxon>
        <taxon>Flavilitoribacter</taxon>
    </lineage>
</organism>
<evidence type="ECO:0000313" key="8">
    <source>
        <dbReference type="Proteomes" id="UP000223913"/>
    </source>
</evidence>
<feature type="domain" description="Cytochrome c" evidence="6">
    <location>
        <begin position="194"/>
        <end position="307"/>
    </location>
</feature>
<dbReference type="Pfam" id="PF00034">
    <property type="entry name" value="Cytochrom_C"/>
    <property type="match status" value="1"/>
</dbReference>
<keyword evidence="3 4" id="KW-0408">Iron</keyword>
<keyword evidence="5" id="KW-0812">Transmembrane</keyword>
<dbReference type="Gene3D" id="1.10.760.10">
    <property type="entry name" value="Cytochrome c-like domain"/>
    <property type="match status" value="2"/>
</dbReference>
<accession>A0A2D0NIC5</accession>
<keyword evidence="2 4" id="KW-0479">Metal-binding</keyword>
<dbReference type="InterPro" id="IPR051459">
    <property type="entry name" value="Cytochrome_c-type_DH"/>
</dbReference>
<sequence>MKKVLKIAGIILGIVLVLIGGFALYINATGIPSYDLELPENYAVSADSASLTNGEKLVRLTCMDCHINYENQLLEGKKMFDVPASFGEVWSANLNHPETGLKSYSNEELAYLLRTGVKKDGKYAPPWMVKFPNMADEDLRDIIAFLRSDHPMLQPSEVRQPAPRPSFLVKFLSHVAFKPFPYPQQEIALPNAGDQIARGQYVADAVAGCFSCHSADFTTIDEYTPVNSAGYYGGGNLLKDAAGQDIYSANLTMHPETGIGNWSEQQFIDAVKWGKGPKYPVRVPMPKYTDLTDDEIRAIFAYLKTIPVIENSVDRTR</sequence>
<evidence type="ECO:0000313" key="7">
    <source>
        <dbReference type="EMBL" id="PHN07939.1"/>
    </source>
</evidence>
<feature type="transmembrane region" description="Helical" evidence="5">
    <location>
        <begin position="7"/>
        <end position="26"/>
    </location>
</feature>
<feature type="domain" description="Cytochrome c" evidence="6">
    <location>
        <begin position="49"/>
        <end position="150"/>
    </location>
</feature>
<evidence type="ECO:0000259" key="6">
    <source>
        <dbReference type="PROSITE" id="PS51007"/>
    </source>
</evidence>
<dbReference type="SUPFAM" id="SSF46626">
    <property type="entry name" value="Cytochrome c"/>
    <property type="match status" value="2"/>
</dbReference>
<dbReference type="Proteomes" id="UP000223913">
    <property type="component" value="Unassembled WGS sequence"/>
</dbReference>
<keyword evidence="5" id="KW-1133">Transmembrane helix</keyword>
<dbReference type="InterPro" id="IPR009056">
    <property type="entry name" value="Cyt_c-like_dom"/>
</dbReference>
<dbReference type="GO" id="GO:0046872">
    <property type="term" value="F:metal ion binding"/>
    <property type="evidence" value="ECO:0007669"/>
    <property type="project" value="UniProtKB-KW"/>
</dbReference>
<evidence type="ECO:0000256" key="4">
    <source>
        <dbReference type="PROSITE-ProRule" id="PRU00433"/>
    </source>
</evidence>
<gene>
    <name evidence="7" type="ORF">CRP01_04065</name>
</gene>
<dbReference type="PROSITE" id="PS51007">
    <property type="entry name" value="CYTC"/>
    <property type="match status" value="2"/>
</dbReference>
<evidence type="ECO:0000256" key="1">
    <source>
        <dbReference type="ARBA" id="ARBA00022617"/>
    </source>
</evidence>
<dbReference type="GO" id="GO:0020037">
    <property type="term" value="F:heme binding"/>
    <property type="evidence" value="ECO:0007669"/>
    <property type="project" value="InterPro"/>
</dbReference>
<dbReference type="PANTHER" id="PTHR35008:SF8">
    <property type="entry name" value="ALCOHOL DEHYDROGENASE CYTOCHROME C SUBUNIT"/>
    <property type="match status" value="1"/>
</dbReference>
<dbReference type="OrthoDB" id="9809720at2"/>
<evidence type="ECO:0000256" key="3">
    <source>
        <dbReference type="ARBA" id="ARBA00023004"/>
    </source>
</evidence>
<dbReference type="PANTHER" id="PTHR35008">
    <property type="entry name" value="BLL4482 PROTEIN-RELATED"/>
    <property type="match status" value="1"/>
</dbReference>
<evidence type="ECO:0000256" key="2">
    <source>
        <dbReference type="ARBA" id="ARBA00022723"/>
    </source>
</evidence>
<name>A0A2D0NIC5_FLAN2</name>
<keyword evidence="1 4" id="KW-0349">Heme</keyword>
<dbReference type="GO" id="GO:0009055">
    <property type="term" value="F:electron transfer activity"/>
    <property type="evidence" value="ECO:0007669"/>
    <property type="project" value="InterPro"/>
</dbReference>
<dbReference type="EMBL" id="PDUD01000004">
    <property type="protein sequence ID" value="PHN07939.1"/>
    <property type="molecule type" value="Genomic_DNA"/>
</dbReference>
<dbReference type="RefSeq" id="WP_099148728.1">
    <property type="nucleotide sequence ID" value="NZ_PDUD01000004.1"/>
</dbReference>
<dbReference type="AlphaFoldDB" id="A0A2D0NIC5"/>
<reference evidence="7 8" key="1">
    <citation type="submission" date="2017-10" db="EMBL/GenBank/DDBJ databases">
        <title>The draft genome sequence of Lewinella nigricans NBRC 102662.</title>
        <authorList>
            <person name="Wang K."/>
        </authorList>
    </citation>
    <scope>NUCLEOTIDE SEQUENCE [LARGE SCALE GENOMIC DNA]</scope>
    <source>
        <strain evidence="7 8">NBRC 102662</strain>
    </source>
</reference>
<proteinExistence type="predicted"/>